<dbReference type="PROSITE" id="PS50949">
    <property type="entry name" value="HTH_GNTR"/>
    <property type="match status" value="1"/>
</dbReference>
<dbReference type="SUPFAM" id="SSF46785">
    <property type="entry name" value="Winged helix' DNA-binding domain"/>
    <property type="match status" value="1"/>
</dbReference>
<dbReference type="CDD" id="cd07377">
    <property type="entry name" value="WHTH_GntR"/>
    <property type="match status" value="1"/>
</dbReference>
<evidence type="ECO:0000256" key="1">
    <source>
        <dbReference type="ARBA" id="ARBA00023015"/>
    </source>
</evidence>
<keyword evidence="4" id="KW-0175">Coiled coil</keyword>
<evidence type="ECO:0000256" key="3">
    <source>
        <dbReference type="ARBA" id="ARBA00023163"/>
    </source>
</evidence>
<dbReference type="InterPro" id="IPR000524">
    <property type="entry name" value="Tscrpt_reg_HTH_GntR"/>
</dbReference>
<feature type="coiled-coil region" evidence="4">
    <location>
        <begin position="90"/>
        <end position="117"/>
    </location>
</feature>
<dbReference type="InterPro" id="IPR050679">
    <property type="entry name" value="Bact_HTH_transcr_reg"/>
</dbReference>
<dbReference type="EMBL" id="BMMK01000039">
    <property type="protein sequence ID" value="GGM77445.1"/>
    <property type="molecule type" value="Genomic_DNA"/>
</dbReference>
<evidence type="ECO:0000256" key="4">
    <source>
        <dbReference type="SAM" id="Coils"/>
    </source>
</evidence>
<dbReference type="GO" id="GO:0003700">
    <property type="term" value="F:DNA-binding transcription factor activity"/>
    <property type="evidence" value="ECO:0007669"/>
    <property type="project" value="InterPro"/>
</dbReference>
<comment type="caution">
    <text evidence="6">The sequence shown here is derived from an EMBL/GenBank/DDBJ whole genome shotgun (WGS) entry which is preliminary data.</text>
</comment>
<feature type="domain" description="HTH gntR-type" evidence="5">
    <location>
        <begin position="7"/>
        <end position="75"/>
    </location>
</feature>
<dbReference type="PANTHER" id="PTHR44846:SF17">
    <property type="entry name" value="GNTR-FAMILY TRANSCRIPTIONAL REGULATOR"/>
    <property type="match status" value="1"/>
</dbReference>
<dbReference type="GO" id="GO:0003677">
    <property type="term" value="F:DNA binding"/>
    <property type="evidence" value="ECO:0007669"/>
    <property type="project" value="UniProtKB-KW"/>
</dbReference>
<evidence type="ECO:0000313" key="7">
    <source>
        <dbReference type="Proteomes" id="UP000637578"/>
    </source>
</evidence>
<dbReference type="InterPro" id="IPR036390">
    <property type="entry name" value="WH_DNA-bd_sf"/>
</dbReference>
<organism evidence="6 7">
    <name type="scientific">Longimycelium tulufanense</name>
    <dbReference type="NCBI Taxonomy" id="907463"/>
    <lineage>
        <taxon>Bacteria</taxon>
        <taxon>Bacillati</taxon>
        <taxon>Actinomycetota</taxon>
        <taxon>Actinomycetes</taxon>
        <taxon>Pseudonocardiales</taxon>
        <taxon>Pseudonocardiaceae</taxon>
        <taxon>Longimycelium</taxon>
    </lineage>
</organism>
<keyword evidence="3" id="KW-0804">Transcription</keyword>
<dbReference type="Pfam" id="PF00392">
    <property type="entry name" value="GntR"/>
    <property type="match status" value="1"/>
</dbReference>
<reference evidence="6" key="1">
    <citation type="journal article" date="2014" name="Int. J. Syst. Evol. Microbiol.">
        <title>Complete genome sequence of Corynebacterium casei LMG S-19264T (=DSM 44701T), isolated from a smear-ripened cheese.</title>
        <authorList>
            <consortium name="US DOE Joint Genome Institute (JGI-PGF)"/>
            <person name="Walter F."/>
            <person name="Albersmeier A."/>
            <person name="Kalinowski J."/>
            <person name="Ruckert C."/>
        </authorList>
    </citation>
    <scope>NUCLEOTIDE SEQUENCE</scope>
    <source>
        <strain evidence="6">CGMCC 4.5737</strain>
    </source>
</reference>
<reference evidence="6" key="2">
    <citation type="submission" date="2020-09" db="EMBL/GenBank/DDBJ databases">
        <authorList>
            <person name="Sun Q."/>
            <person name="Zhou Y."/>
        </authorList>
    </citation>
    <scope>NUCLEOTIDE SEQUENCE</scope>
    <source>
        <strain evidence="6">CGMCC 4.5737</strain>
    </source>
</reference>
<dbReference type="Gene3D" id="1.10.10.10">
    <property type="entry name" value="Winged helix-like DNA-binding domain superfamily/Winged helix DNA-binding domain"/>
    <property type="match status" value="1"/>
</dbReference>
<dbReference type="PANTHER" id="PTHR44846">
    <property type="entry name" value="MANNOSYL-D-GLYCERATE TRANSPORT/METABOLISM SYSTEM REPRESSOR MNGR-RELATED"/>
    <property type="match status" value="1"/>
</dbReference>
<evidence type="ECO:0000256" key="2">
    <source>
        <dbReference type="ARBA" id="ARBA00023125"/>
    </source>
</evidence>
<keyword evidence="1" id="KW-0805">Transcription regulation</keyword>
<gene>
    <name evidence="6" type="ORF">GCM10012275_55180</name>
</gene>
<dbReference type="AlphaFoldDB" id="A0A8J3FZ55"/>
<dbReference type="InterPro" id="IPR036388">
    <property type="entry name" value="WH-like_DNA-bd_sf"/>
</dbReference>
<dbReference type="Proteomes" id="UP000637578">
    <property type="component" value="Unassembled WGS sequence"/>
</dbReference>
<accession>A0A8J3FZ55</accession>
<name>A0A8J3FZ55_9PSEU</name>
<sequence length="125" mass="13616">MAEWSGRPAYQQVAQALRDQIRAGSLRPGTQLPSLADLMQEHRVSSTVVRMALAQLRADGLIVSHQGKGSFVQERDAGAQTSPAVERGVAKELLASLDSLQDRLRQLEERVSRLEDPAGRGVSKT</sequence>
<protein>
    <recommendedName>
        <fullName evidence="5">HTH gntR-type domain-containing protein</fullName>
    </recommendedName>
</protein>
<dbReference type="SMART" id="SM00345">
    <property type="entry name" value="HTH_GNTR"/>
    <property type="match status" value="1"/>
</dbReference>
<keyword evidence="7" id="KW-1185">Reference proteome</keyword>
<keyword evidence="2" id="KW-0238">DNA-binding</keyword>
<dbReference type="RefSeq" id="WP_189061351.1">
    <property type="nucleotide sequence ID" value="NZ_BMMK01000039.1"/>
</dbReference>
<evidence type="ECO:0000259" key="5">
    <source>
        <dbReference type="PROSITE" id="PS50949"/>
    </source>
</evidence>
<evidence type="ECO:0000313" key="6">
    <source>
        <dbReference type="EMBL" id="GGM77445.1"/>
    </source>
</evidence>
<proteinExistence type="predicted"/>
<dbReference type="GO" id="GO:0045892">
    <property type="term" value="P:negative regulation of DNA-templated transcription"/>
    <property type="evidence" value="ECO:0007669"/>
    <property type="project" value="TreeGrafter"/>
</dbReference>